<dbReference type="GO" id="GO:0016020">
    <property type="term" value="C:membrane"/>
    <property type="evidence" value="ECO:0007669"/>
    <property type="project" value="InterPro"/>
</dbReference>
<dbReference type="InterPro" id="IPR029016">
    <property type="entry name" value="GAF-like_dom_sf"/>
</dbReference>
<dbReference type="Gene3D" id="1.20.5.1930">
    <property type="match status" value="1"/>
</dbReference>
<dbReference type="InterPro" id="IPR005467">
    <property type="entry name" value="His_kinase_dom"/>
</dbReference>
<accession>A0A3G3K350</accession>
<dbReference type="SMART" id="SM00387">
    <property type="entry name" value="HATPase_c"/>
    <property type="match status" value="1"/>
</dbReference>
<dbReference type="InterPro" id="IPR003594">
    <property type="entry name" value="HATPase_dom"/>
</dbReference>
<evidence type="ECO:0000259" key="10">
    <source>
        <dbReference type="PROSITE" id="PS50109"/>
    </source>
</evidence>
<keyword evidence="5" id="KW-0547">Nucleotide-binding</keyword>
<feature type="transmembrane region" description="Helical" evidence="9">
    <location>
        <begin position="77"/>
        <end position="101"/>
    </location>
</feature>
<name>A0A3G3K350_9BACL</name>
<evidence type="ECO:0000256" key="3">
    <source>
        <dbReference type="ARBA" id="ARBA00022553"/>
    </source>
</evidence>
<protein>
    <recommendedName>
        <fullName evidence="2">histidine kinase</fullName>
        <ecNumber evidence="2">2.7.13.3</ecNumber>
    </recommendedName>
</protein>
<keyword evidence="6 11" id="KW-0418">Kinase</keyword>
<feature type="transmembrane region" description="Helical" evidence="9">
    <location>
        <begin position="301"/>
        <end position="321"/>
    </location>
</feature>
<keyword evidence="12" id="KW-1185">Reference proteome</keyword>
<keyword evidence="4" id="KW-0808">Transferase</keyword>
<dbReference type="PROSITE" id="PS50109">
    <property type="entry name" value="HIS_KIN"/>
    <property type="match status" value="1"/>
</dbReference>
<feature type="domain" description="Histidine kinase" evidence="10">
    <location>
        <begin position="614"/>
        <end position="702"/>
    </location>
</feature>
<feature type="transmembrane region" description="Helical" evidence="9">
    <location>
        <begin position="137"/>
        <end position="159"/>
    </location>
</feature>
<evidence type="ECO:0000256" key="9">
    <source>
        <dbReference type="SAM" id="Phobius"/>
    </source>
</evidence>
<dbReference type="KEGG" id="coh:EAV92_21435"/>
<feature type="transmembrane region" description="Helical" evidence="9">
    <location>
        <begin position="333"/>
        <end position="353"/>
    </location>
</feature>
<evidence type="ECO:0000256" key="2">
    <source>
        <dbReference type="ARBA" id="ARBA00012438"/>
    </source>
</evidence>
<keyword evidence="8" id="KW-0902">Two-component regulatory system</keyword>
<organism evidence="11 12">
    <name type="scientific">Cohnella candidum</name>
    <dbReference type="NCBI Taxonomy" id="2674991"/>
    <lineage>
        <taxon>Bacteria</taxon>
        <taxon>Bacillati</taxon>
        <taxon>Bacillota</taxon>
        <taxon>Bacilli</taxon>
        <taxon>Bacillales</taxon>
        <taxon>Paenibacillaceae</taxon>
        <taxon>Cohnella</taxon>
    </lineage>
</organism>
<evidence type="ECO:0000256" key="8">
    <source>
        <dbReference type="ARBA" id="ARBA00023012"/>
    </source>
</evidence>
<dbReference type="InterPro" id="IPR050482">
    <property type="entry name" value="Sensor_HK_TwoCompSys"/>
</dbReference>
<dbReference type="SUPFAM" id="SSF55781">
    <property type="entry name" value="GAF domain-like"/>
    <property type="match status" value="1"/>
</dbReference>
<dbReference type="Proteomes" id="UP000269097">
    <property type="component" value="Chromosome"/>
</dbReference>
<evidence type="ECO:0000256" key="1">
    <source>
        <dbReference type="ARBA" id="ARBA00000085"/>
    </source>
</evidence>
<dbReference type="PANTHER" id="PTHR24421">
    <property type="entry name" value="NITRATE/NITRITE SENSOR PROTEIN NARX-RELATED"/>
    <property type="match status" value="1"/>
</dbReference>
<feature type="transmembrane region" description="Helical" evidence="9">
    <location>
        <begin position="108"/>
        <end position="131"/>
    </location>
</feature>
<evidence type="ECO:0000313" key="12">
    <source>
        <dbReference type="Proteomes" id="UP000269097"/>
    </source>
</evidence>
<dbReference type="PANTHER" id="PTHR24421:SF10">
    <property type="entry name" value="NITRATE_NITRITE SENSOR PROTEIN NARQ"/>
    <property type="match status" value="1"/>
</dbReference>
<dbReference type="GO" id="GO:0046983">
    <property type="term" value="F:protein dimerization activity"/>
    <property type="evidence" value="ECO:0007669"/>
    <property type="project" value="InterPro"/>
</dbReference>
<dbReference type="Pfam" id="PF02518">
    <property type="entry name" value="HATPase_c"/>
    <property type="match status" value="1"/>
</dbReference>
<dbReference type="Gene3D" id="3.30.450.40">
    <property type="match status" value="1"/>
</dbReference>
<dbReference type="Pfam" id="PF07730">
    <property type="entry name" value="HisKA_3"/>
    <property type="match status" value="1"/>
</dbReference>
<keyword evidence="7" id="KW-0067">ATP-binding</keyword>
<proteinExistence type="predicted"/>
<keyword evidence="9" id="KW-0812">Transmembrane</keyword>
<dbReference type="GO" id="GO:0000155">
    <property type="term" value="F:phosphorelay sensor kinase activity"/>
    <property type="evidence" value="ECO:0007669"/>
    <property type="project" value="InterPro"/>
</dbReference>
<dbReference type="Gene3D" id="3.30.565.10">
    <property type="entry name" value="Histidine kinase-like ATPase, C-terminal domain"/>
    <property type="match status" value="1"/>
</dbReference>
<sequence length="708" mass="78186">MASKMAGQVIVMRLRNLSLQILAYLMIAAASLFFIRNIPVYYDLLRSKCFLQSCEPIGPLFYTIETLSRYRLTPDSYALAFVLNDCGLALVYFAAAVVILLKSKRDGMALLAAVALVTYGCTFSSLLYLAAEGRPAIASWTEFIAVVGRMALFLFLLLFPNGKLTTPWTMAAYVPFCLVQLLSLTFPGTPLDLKVWPGHLRIMYYGIMIVTALGSQIHSYLKRINREHGQQTKWVVYGAAMSFLGFFVTSGFIVLLPSPNPITYISLIAVLSVAVSIIPLTLAFAVLRHRLWDIDPLVNRTLLYGALSLSILLVYSLSVWYLGNLFQARGNYWVSLIATAIVAVMFGPLKEWLQKLLKRLMKGRHDDPYAILAGLGNQLIKPIDPEEMVKVVAESVRDALRLPYAAISIDVNGVPQLAAASGVTRYDTYHFPILHGGERVGSLTISSRSPDETFSSDDRKLLEVMLRQAGPIVQNVKMHLGMKLLAGDLQESREKLVLAREEERRQIRRNLHDELAPRLLSLGFNVAAAEQYIGKNPDTAKQMLSELRGEIRSTVTDIRTLVHDMRPPALDEFGLLGAIQARIDQMHLPELTVRLHGPEQLPPLPAAVEVAAYRIVVESFVNVVKHARATSCDINIDVHNDKLIMQIEDNGIGLSRLVQPEPGGGIGLNSIQERAAELGGHCTVEPRDTGGTVIKAVIPFGAKGEESA</sequence>
<dbReference type="CDD" id="cd16917">
    <property type="entry name" value="HATPase_UhpB-NarQ-NarX-like"/>
    <property type="match status" value="1"/>
</dbReference>
<dbReference type="GO" id="GO:0005524">
    <property type="term" value="F:ATP binding"/>
    <property type="evidence" value="ECO:0007669"/>
    <property type="project" value="UniProtKB-KW"/>
</dbReference>
<keyword evidence="9" id="KW-0472">Membrane</keyword>
<evidence type="ECO:0000256" key="5">
    <source>
        <dbReference type="ARBA" id="ARBA00022741"/>
    </source>
</evidence>
<evidence type="ECO:0000256" key="6">
    <source>
        <dbReference type="ARBA" id="ARBA00022777"/>
    </source>
</evidence>
<feature type="transmembrane region" description="Helical" evidence="9">
    <location>
        <begin position="262"/>
        <end position="289"/>
    </location>
</feature>
<feature type="transmembrane region" description="Helical" evidence="9">
    <location>
        <begin position="234"/>
        <end position="256"/>
    </location>
</feature>
<dbReference type="InterPro" id="IPR011712">
    <property type="entry name" value="Sig_transdc_His_kin_sub3_dim/P"/>
</dbReference>
<feature type="transmembrane region" description="Helical" evidence="9">
    <location>
        <begin position="21"/>
        <end position="42"/>
    </location>
</feature>
<dbReference type="SUPFAM" id="SSF55874">
    <property type="entry name" value="ATPase domain of HSP90 chaperone/DNA topoisomerase II/histidine kinase"/>
    <property type="match status" value="1"/>
</dbReference>
<comment type="catalytic activity">
    <reaction evidence="1">
        <text>ATP + protein L-histidine = ADP + protein N-phospho-L-histidine.</text>
        <dbReference type="EC" id="2.7.13.3"/>
    </reaction>
</comment>
<dbReference type="EC" id="2.7.13.3" evidence="2"/>
<evidence type="ECO:0000256" key="4">
    <source>
        <dbReference type="ARBA" id="ARBA00022679"/>
    </source>
</evidence>
<gene>
    <name evidence="11" type="ORF">EAV92_21435</name>
</gene>
<dbReference type="EMBL" id="CP033433">
    <property type="protein sequence ID" value="AYQ74888.1"/>
    <property type="molecule type" value="Genomic_DNA"/>
</dbReference>
<reference evidence="11 12" key="1">
    <citation type="submission" date="2018-10" db="EMBL/GenBank/DDBJ databases">
        <title>Genome Sequence of Cohnella sp.</title>
        <authorList>
            <person name="Srinivasan S."/>
            <person name="Kim M.K."/>
        </authorList>
    </citation>
    <scope>NUCLEOTIDE SEQUENCE [LARGE SCALE GENOMIC DNA]</scope>
    <source>
        <strain evidence="11 12">18JY8-7</strain>
    </source>
</reference>
<keyword evidence="3" id="KW-0597">Phosphoprotein</keyword>
<evidence type="ECO:0000256" key="7">
    <source>
        <dbReference type="ARBA" id="ARBA00022840"/>
    </source>
</evidence>
<feature type="transmembrane region" description="Helical" evidence="9">
    <location>
        <begin position="202"/>
        <end position="222"/>
    </location>
</feature>
<keyword evidence="9" id="KW-1133">Transmembrane helix</keyword>
<evidence type="ECO:0000313" key="11">
    <source>
        <dbReference type="EMBL" id="AYQ74888.1"/>
    </source>
</evidence>
<feature type="transmembrane region" description="Helical" evidence="9">
    <location>
        <begin position="171"/>
        <end position="190"/>
    </location>
</feature>
<dbReference type="InterPro" id="IPR036890">
    <property type="entry name" value="HATPase_C_sf"/>
</dbReference>
<dbReference type="AlphaFoldDB" id="A0A3G3K350"/>